<keyword evidence="1" id="KW-0812">Transmembrane</keyword>
<sequence length="204" mass="22943">MRPSARSLANAFCTHEETAVLLHGSTGYFQILQHIAFACLMYILLYAFSFLQNIAGEESGVHRDDSAVTLEGVDFWIFSNQRFLDANLDIFAERKPSCHSGWAPFAASGASKYTHCLKVFATFRMSWQQAEESCTQFGNNAHLLSIQNADQIAWLTDLVSSSESRIRVPLSTLWKTSHWLSPGWWVGLGQVCPNHQIDQMPALR</sequence>
<dbReference type="SUPFAM" id="SSF56436">
    <property type="entry name" value="C-type lectin-like"/>
    <property type="match status" value="1"/>
</dbReference>
<dbReference type="InterPro" id="IPR016187">
    <property type="entry name" value="CTDL_fold"/>
</dbReference>
<dbReference type="Proteomes" id="UP000271098">
    <property type="component" value="Unassembled WGS sequence"/>
</dbReference>
<keyword evidence="3" id="KW-1185">Reference proteome</keyword>
<accession>A0A183DV76</accession>
<evidence type="ECO:0000313" key="3">
    <source>
        <dbReference type="Proteomes" id="UP000271098"/>
    </source>
</evidence>
<dbReference type="Gene3D" id="3.10.100.10">
    <property type="entry name" value="Mannose-Binding Protein A, subunit A"/>
    <property type="match status" value="1"/>
</dbReference>
<dbReference type="InterPro" id="IPR016186">
    <property type="entry name" value="C-type_lectin-like/link_sf"/>
</dbReference>
<dbReference type="AlphaFoldDB" id="A0A183DV76"/>
<evidence type="ECO:0000313" key="4">
    <source>
        <dbReference type="WBParaSite" id="GPUH_0001263101-mRNA-1"/>
    </source>
</evidence>
<protein>
    <submittedName>
        <fullName evidence="4">C-type lectin domain-containing protein</fullName>
    </submittedName>
</protein>
<proteinExistence type="predicted"/>
<reference evidence="2 3" key="2">
    <citation type="submission" date="2018-11" db="EMBL/GenBank/DDBJ databases">
        <authorList>
            <consortium name="Pathogen Informatics"/>
        </authorList>
    </citation>
    <scope>NUCLEOTIDE SEQUENCE [LARGE SCALE GENOMIC DNA]</scope>
</reference>
<evidence type="ECO:0000256" key="1">
    <source>
        <dbReference type="SAM" id="Phobius"/>
    </source>
</evidence>
<feature type="transmembrane region" description="Helical" evidence="1">
    <location>
        <begin position="31"/>
        <end position="51"/>
    </location>
</feature>
<dbReference type="CDD" id="cd00037">
    <property type="entry name" value="CLECT"/>
    <property type="match status" value="1"/>
</dbReference>
<reference evidence="4" key="1">
    <citation type="submission" date="2016-06" db="UniProtKB">
        <authorList>
            <consortium name="WormBaseParasite"/>
        </authorList>
    </citation>
    <scope>IDENTIFICATION</scope>
</reference>
<organism evidence="4">
    <name type="scientific">Gongylonema pulchrum</name>
    <dbReference type="NCBI Taxonomy" id="637853"/>
    <lineage>
        <taxon>Eukaryota</taxon>
        <taxon>Metazoa</taxon>
        <taxon>Ecdysozoa</taxon>
        <taxon>Nematoda</taxon>
        <taxon>Chromadorea</taxon>
        <taxon>Rhabditida</taxon>
        <taxon>Spirurina</taxon>
        <taxon>Spiruromorpha</taxon>
        <taxon>Spiruroidea</taxon>
        <taxon>Gongylonematidae</taxon>
        <taxon>Gongylonema</taxon>
    </lineage>
</organism>
<dbReference type="EMBL" id="UYRT01079463">
    <property type="protein sequence ID" value="VDN20767.1"/>
    <property type="molecule type" value="Genomic_DNA"/>
</dbReference>
<keyword evidence="1" id="KW-0472">Membrane</keyword>
<dbReference type="WBParaSite" id="GPUH_0001263101-mRNA-1">
    <property type="protein sequence ID" value="GPUH_0001263101-mRNA-1"/>
    <property type="gene ID" value="GPUH_0001263101"/>
</dbReference>
<keyword evidence="1" id="KW-1133">Transmembrane helix</keyword>
<gene>
    <name evidence="2" type="ORF">GPUH_LOCUS12617</name>
</gene>
<dbReference type="OrthoDB" id="418245at2759"/>
<name>A0A183DV76_9BILA</name>
<evidence type="ECO:0000313" key="2">
    <source>
        <dbReference type="EMBL" id="VDN20767.1"/>
    </source>
</evidence>